<keyword evidence="8" id="KW-1185">Reference proteome</keyword>
<protein>
    <submittedName>
        <fullName evidence="7">FAD-dependent oxidoreductase</fullName>
    </submittedName>
</protein>
<feature type="domain" description="FAD/NAD(P)-binding" evidence="6">
    <location>
        <begin position="7"/>
        <end position="323"/>
    </location>
</feature>
<comment type="similarity">
    <text evidence="2">Belongs to the class-I pyridine nucleotide-disulfide oxidoreductase family.</text>
</comment>
<dbReference type="RefSeq" id="WP_344257052.1">
    <property type="nucleotide sequence ID" value="NZ_BAAARE010000026.1"/>
</dbReference>
<dbReference type="Proteomes" id="UP001500730">
    <property type="component" value="Unassembled WGS sequence"/>
</dbReference>
<evidence type="ECO:0000259" key="5">
    <source>
        <dbReference type="Pfam" id="PF02852"/>
    </source>
</evidence>
<evidence type="ECO:0000256" key="2">
    <source>
        <dbReference type="ARBA" id="ARBA00007532"/>
    </source>
</evidence>
<evidence type="ECO:0000256" key="4">
    <source>
        <dbReference type="ARBA" id="ARBA00022827"/>
    </source>
</evidence>
<dbReference type="PRINTS" id="PR00368">
    <property type="entry name" value="FADPNR"/>
</dbReference>
<keyword evidence="4" id="KW-0274">FAD</keyword>
<dbReference type="PANTHER" id="PTHR43014">
    <property type="entry name" value="MERCURIC REDUCTASE"/>
    <property type="match status" value="1"/>
</dbReference>
<dbReference type="Pfam" id="PF02852">
    <property type="entry name" value="Pyr_redox_dim"/>
    <property type="match status" value="1"/>
</dbReference>
<gene>
    <name evidence="7" type="ORF">GCM10009858_42030</name>
</gene>
<proteinExistence type="inferred from homology"/>
<dbReference type="SUPFAM" id="SSF51905">
    <property type="entry name" value="FAD/NAD(P)-binding domain"/>
    <property type="match status" value="1"/>
</dbReference>
<evidence type="ECO:0000256" key="1">
    <source>
        <dbReference type="ARBA" id="ARBA00001974"/>
    </source>
</evidence>
<evidence type="ECO:0000259" key="6">
    <source>
        <dbReference type="Pfam" id="PF07992"/>
    </source>
</evidence>
<dbReference type="InterPro" id="IPR036188">
    <property type="entry name" value="FAD/NAD-bd_sf"/>
</dbReference>
<comment type="cofactor">
    <cofactor evidence="1">
        <name>FAD</name>
        <dbReference type="ChEBI" id="CHEBI:57692"/>
    </cofactor>
</comment>
<dbReference type="InterPro" id="IPR004099">
    <property type="entry name" value="Pyr_nucl-diS_OxRdtase_dimer"/>
</dbReference>
<reference evidence="7 8" key="1">
    <citation type="journal article" date="2019" name="Int. J. Syst. Evol. Microbiol.">
        <title>The Global Catalogue of Microorganisms (GCM) 10K type strain sequencing project: providing services to taxonomists for standard genome sequencing and annotation.</title>
        <authorList>
            <consortium name="The Broad Institute Genomics Platform"/>
            <consortium name="The Broad Institute Genome Sequencing Center for Infectious Disease"/>
            <person name="Wu L."/>
            <person name="Ma J."/>
        </authorList>
    </citation>
    <scope>NUCLEOTIDE SEQUENCE [LARGE SCALE GENOMIC DNA]</scope>
    <source>
        <strain evidence="7 8">JCM 16259</strain>
    </source>
</reference>
<evidence type="ECO:0000256" key="3">
    <source>
        <dbReference type="ARBA" id="ARBA00022630"/>
    </source>
</evidence>
<feature type="domain" description="Pyridine nucleotide-disulphide oxidoreductase dimerisation" evidence="5">
    <location>
        <begin position="348"/>
        <end position="458"/>
    </location>
</feature>
<name>A0ABN3ME76_9MICO</name>
<comment type="caution">
    <text evidence="7">The sequence shown here is derived from an EMBL/GenBank/DDBJ whole genome shotgun (WGS) entry which is preliminary data.</text>
</comment>
<evidence type="ECO:0000313" key="8">
    <source>
        <dbReference type="Proteomes" id="UP001500730"/>
    </source>
</evidence>
<dbReference type="Gene3D" id="3.30.390.30">
    <property type="match status" value="1"/>
</dbReference>
<dbReference type="Pfam" id="PF07992">
    <property type="entry name" value="Pyr_redox_2"/>
    <property type="match status" value="1"/>
</dbReference>
<dbReference type="PANTHER" id="PTHR43014:SF4">
    <property type="entry name" value="PYRIDINE NUCLEOTIDE-DISULFIDE OXIDOREDUCTASE RCLA-RELATED"/>
    <property type="match status" value="1"/>
</dbReference>
<dbReference type="SUPFAM" id="SSF55424">
    <property type="entry name" value="FAD/NAD-linked reductases, dimerisation (C-terminal) domain"/>
    <property type="match status" value="1"/>
</dbReference>
<dbReference type="PRINTS" id="PR00411">
    <property type="entry name" value="PNDRDTASEI"/>
</dbReference>
<accession>A0ABN3ME76</accession>
<dbReference type="EMBL" id="BAAARE010000026">
    <property type="protein sequence ID" value="GAA2499289.1"/>
    <property type="molecule type" value="Genomic_DNA"/>
</dbReference>
<keyword evidence="3" id="KW-0285">Flavoprotein</keyword>
<dbReference type="PIRSF" id="PIRSF000350">
    <property type="entry name" value="Mercury_reductase_MerA"/>
    <property type="match status" value="1"/>
</dbReference>
<dbReference type="InterPro" id="IPR016156">
    <property type="entry name" value="FAD/NAD-linked_Rdtase_dimer_sf"/>
</dbReference>
<dbReference type="Gene3D" id="3.50.50.60">
    <property type="entry name" value="FAD/NAD(P)-binding domain"/>
    <property type="match status" value="2"/>
</dbReference>
<evidence type="ECO:0000313" key="7">
    <source>
        <dbReference type="EMBL" id="GAA2499289.1"/>
    </source>
</evidence>
<organism evidence="7 8">
    <name type="scientific">Terrabacter carboxydivorans</name>
    <dbReference type="NCBI Taxonomy" id="619730"/>
    <lineage>
        <taxon>Bacteria</taxon>
        <taxon>Bacillati</taxon>
        <taxon>Actinomycetota</taxon>
        <taxon>Actinomycetes</taxon>
        <taxon>Micrococcales</taxon>
        <taxon>Intrasporangiaceae</taxon>
        <taxon>Terrabacter</taxon>
    </lineage>
</organism>
<dbReference type="InterPro" id="IPR023753">
    <property type="entry name" value="FAD/NAD-binding_dom"/>
</dbReference>
<sequence length="470" mass="49811">MESISVDVLVLGWGKAGKTLAGALGRQGQHVALVERSPQMYGGTCINVACVPTKALIHRAEERRGTDDPADYFATSVVARDTLIAQLNARNHAMLAEVDTVTLIDGQARFVAPDQVEVSAGADRLLVRADTVVVNTGTVPAPPQFEGAADSTRVYDSTTLQHVEPLPRRLVVVGAGYVGLEFASMFAHFGSSVHVVDHNESLLPREDRDVAEAVRRLLEEQGVEFHLGQTVQSVLDHDGAEQGPGTVVTISGSPDLGTRTLRADAVLVATGRVPATPDLDLARAGVTTDARGFIEVDEHLRTATPTVFAVGDVNGGPQFTYVSLDDHRIVLDQLVGSGGRTTKDRVAVPTTTFLSPPLARVGISETEARELEIDVLVAVKDVAGIAAMPRPKIVGETHGLIKVIVDAETDLILGATLFCIDAQEVVNLIALAMRTGTTASRLRDGIWTHPSTTEALNEVLASLRPLAPGA</sequence>
<dbReference type="InterPro" id="IPR001100">
    <property type="entry name" value="Pyr_nuc-diS_OxRdtase"/>
</dbReference>